<dbReference type="GO" id="GO:0006508">
    <property type="term" value="P:proteolysis"/>
    <property type="evidence" value="ECO:0007669"/>
    <property type="project" value="UniProtKB-KW"/>
</dbReference>
<keyword evidence="4 5" id="KW-0720">Serine protease</keyword>
<dbReference type="Pfam" id="PF05922">
    <property type="entry name" value="Inhibitor_I9"/>
    <property type="match status" value="1"/>
</dbReference>
<protein>
    <submittedName>
        <fullName evidence="11">Peptidase inhibitor I9</fullName>
    </submittedName>
</protein>
<name>A0A1R3WMB0_9BACT</name>
<dbReference type="OrthoDB" id="9798386at2"/>
<dbReference type="Pfam" id="PF00082">
    <property type="entry name" value="Peptidase_S8"/>
    <property type="match status" value="1"/>
</dbReference>
<dbReference type="AlphaFoldDB" id="A0A1R3WMB0"/>
<evidence type="ECO:0000259" key="9">
    <source>
        <dbReference type="Pfam" id="PF00082"/>
    </source>
</evidence>
<organism evidence="11 12">
    <name type="scientific">Pontibacter indicus</name>
    <dbReference type="NCBI Taxonomy" id="1317125"/>
    <lineage>
        <taxon>Bacteria</taxon>
        <taxon>Pseudomonadati</taxon>
        <taxon>Bacteroidota</taxon>
        <taxon>Cytophagia</taxon>
        <taxon>Cytophagales</taxon>
        <taxon>Hymenobacteraceae</taxon>
        <taxon>Pontibacter</taxon>
    </lineage>
</organism>
<feature type="active site" description="Charge relay system" evidence="5">
    <location>
        <position position="471"/>
    </location>
</feature>
<dbReference type="PROSITE" id="PS00137">
    <property type="entry name" value="SUBTILASE_HIS"/>
    <property type="match status" value="1"/>
</dbReference>
<evidence type="ECO:0000256" key="6">
    <source>
        <dbReference type="RuleBase" id="RU003355"/>
    </source>
</evidence>
<keyword evidence="8" id="KW-0732">Signal</keyword>
<dbReference type="InterPro" id="IPR050131">
    <property type="entry name" value="Peptidase_S8_subtilisin-like"/>
</dbReference>
<evidence type="ECO:0000256" key="4">
    <source>
        <dbReference type="ARBA" id="ARBA00022825"/>
    </source>
</evidence>
<evidence type="ECO:0000256" key="5">
    <source>
        <dbReference type="PROSITE-ProRule" id="PRU01240"/>
    </source>
</evidence>
<feature type="chain" id="PRO_5013385966" evidence="8">
    <location>
        <begin position="18"/>
        <end position="508"/>
    </location>
</feature>
<dbReference type="PANTHER" id="PTHR43806">
    <property type="entry name" value="PEPTIDASE S8"/>
    <property type="match status" value="1"/>
</dbReference>
<evidence type="ECO:0000313" key="12">
    <source>
        <dbReference type="Proteomes" id="UP000187181"/>
    </source>
</evidence>
<evidence type="ECO:0000256" key="2">
    <source>
        <dbReference type="ARBA" id="ARBA00022670"/>
    </source>
</evidence>
<dbReference type="PRINTS" id="PR00723">
    <property type="entry name" value="SUBTILISIN"/>
</dbReference>
<evidence type="ECO:0000259" key="10">
    <source>
        <dbReference type="Pfam" id="PF05922"/>
    </source>
</evidence>
<dbReference type="SUPFAM" id="SSF54897">
    <property type="entry name" value="Protease propeptides/inhibitors"/>
    <property type="match status" value="1"/>
</dbReference>
<proteinExistence type="inferred from homology"/>
<dbReference type="InterPro" id="IPR023828">
    <property type="entry name" value="Peptidase_S8_Ser-AS"/>
</dbReference>
<dbReference type="InterPro" id="IPR010259">
    <property type="entry name" value="S8pro/Inhibitor_I9"/>
</dbReference>
<feature type="domain" description="Peptidase S8/S53" evidence="9">
    <location>
        <begin position="271"/>
        <end position="483"/>
    </location>
</feature>
<feature type="active site" description="Charge relay system" evidence="5">
    <location>
        <position position="280"/>
    </location>
</feature>
<evidence type="ECO:0000256" key="1">
    <source>
        <dbReference type="ARBA" id="ARBA00011073"/>
    </source>
</evidence>
<keyword evidence="2 5" id="KW-0645">Protease</keyword>
<sequence length="508" mass="52801">MMNNSTLFKALSGLALASIVTLSSCQKEDFMEEQFRTDTVQVNAQHGQAIPDQYIVVFKNGSNNLGATGVSAMTMAGRAATVALRERMLLASGIEPEAIKQTFEGNVNGFAARLTKNQLEQLRKNPEVAYVEQDRIIMLAKPSNDNSTTKGNSGKTKDETTTKGNGKTKDDTVKGNTGNGNGKKNPTEPTPTEPTPTEPTPTEPTPTEPAPTEPAPVEPAPTEPAPTEPIPTEPSPEPQPEQPTTSPYTKITPLAGETLPWHIAMNGYGDGTGKTVWVIDSGVDTDHPDLNVDFQRSVSLIYGDASIEDGFGHGTNVAGIIAAKNNGSGMVGVAANATIVALRVFDNTGYGTVSRAISAVNYVINMGKPGDVVNMSLGAGISSTLDNAVTTAAGKGILFAIAAGNSATDCSVNSPARVNATGVYTVSAMDRYQNFWSSSNYGAPVDFTAPGVSVTSTRIGGGIGSAGSGTSLAAPHVAGILLLRGEVFSQGIVNGDKDSWPDPIASVE</sequence>
<keyword evidence="12" id="KW-1185">Reference proteome</keyword>
<dbReference type="PROSITE" id="PS00138">
    <property type="entry name" value="SUBTILASE_SER"/>
    <property type="match status" value="1"/>
</dbReference>
<dbReference type="GO" id="GO:0005615">
    <property type="term" value="C:extracellular space"/>
    <property type="evidence" value="ECO:0007669"/>
    <property type="project" value="TreeGrafter"/>
</dbReference>
<gene>
    <name evidence="11" type="ORF">SAMN05444128_0692</name>
</gene>
<keyword evidence="3 5" id="KW-0378">Hydrolase</keyword>
<evidence type="ECO:0000256" key="7">
    <source>
        <dbReference type="SAM" id="MobiDB-lite"/>
    </source>
</evidence>
<evidence type="ECO:0000256" key="3">
    <source>
        <dbReference type="ARBA" id="ARBA00022801"/>
    </source>
</evidence>
<reference evidence="12" key="1">
    <citation type="submission" date="2017-01" db="EMBL/GenBank/DDBJ databases">
        <authorList>
            <person name="Varghese N."/>
            <person name="Submissions S."/>
        </authorList>
    </citation>
    <scope>NUCLEOTIDE SEQUENCE [LARGE SCALE GENOMIC DNA]</scope>
    <source>
        <strain evidence="12">LP100</strain>
    </source>
</reference>
<dbReference type="Proteomes" id="UP000187181">
    <property type="component" value="Unassembled WGS sequence"/>
</dbReference>
<evidence type="ECO:0000256" key="8">
    <source>
        <dbReference type="SAM" id="SignalP"/>
    </source>
</evidence>
<dbReference type="InterPro" id="IPR022398">
    <property type="entry name" value="Peptidase_S8_His-AS"/>
</dbReference>
<dbReference type="InterPro" id="IPR036852">
    <property type="entry name" value="Peptidase_S8/S53_dom_sf"/>
</dbReference>
<dbReference type="PROSITE" id="PS00136">
    <property type="entry name" value="SUBTILASE_ASP"/>
    <property type="match status" value="1"/>
</dbReference>
<dbReference type="EMBL" id="FTPP01000001">
    <property type="protein sequence ID" value="SIT79015.1"/>
    <property type="molecule type" value="Genomic_DNA"/>
</dbReference>
<feature type="domain" description="Inhibitor I9" evidence="10">
    <location>
        <begin position="53"/>
        <end position="138"/>
    </location>
</feature>
<feature type="signal peptide" evidence="8">
    <location>
        <begin position="1"/>
        <end position="17"/>
    </location>
</feature>
<feature type="compositionally biased region" description="Pro residues" evidence="7">
    <location>
        <begin position="188"/>
        <end position="241"/>
    </location>
</feature>
<dbReference type="Gene3D" id="3.30.70.80">
    <property type="entry name" value="Peptidase S8 propeptide/proteinase inhibitor I9"/>
    <property type="match status" value="1"/>
</dbReference>
<dbReference type="InterPro" id="IPR037045">
    <property type="entry name" value="S8pro/Inhibitor_I9_sf"/>
</dbReference>
<comment type="similarity">
    <text evidence="1 5 6">Belongs to the peptidase S8 family.</text>
</comment>
<dbReference type="PANTHER" id="PTHR43806:SF66">
    <property type="entry name" value="SERIN ENDOPEPTIDASE"/>
    <property type="match status" value="1"/>
</dbReference>
<evidence type="ECO:0000313" key="11">
    <source>
        <dbReference type="EMBL" id="SIT79015.1"/>
    </source>
</evidence>
<dbReference type="Gene3D" id="3.40.50.200">
    <property type="entry name" value="Peptidase S8/S53 domain"/>
    <property type="match status" value="1"/>
</dbReference>
<dbReference type="InterPro" id="IPR000209">
    <property type="entry name" value="Peptidase_S8/S53_dom"/>
</dbReference>
<dbReference type="SUPFAM" id="SSF52743">
    <property type="entry name" value="Subtilisin-like"/>
    <property type="match status" value="1"/>
</dbReference>
<dbReference type="GO" id="GO:0004252">
    <property type="term" value="F:serine-type endopeptidase activity"/>
    <property type="evidence" value="ECO:0007669"/>
    <property type="project" value="UniProtKB-UniRule"/>
</dbReference>
<feature type="active site" description="Charge relay system" evidence="5">
    <location>
        <position position="313"/>
    </location>
</feature>
<dbReference type="STRING" id="1317125.SAMN05444128_0692"/>
<dbReference type="RefSeq" id="WP_076666082.1">
    <property type="nucleotide sequence ID" value="NZ_FTPP01000001.1"/>
</dbReference>
<accession>A0A1R3WMB0</accession>
<dbReference type="InterPro" id="IPR023827">
    <property type="entry name" value="Peptidase_S8_Asp-AS"/>
</dbReference>
<dbReference type="PROSITE" id="PS51892">
    <property type="entry name" value="SUBTILASE"/>
    <property type="match status" value="1"/>
</dbReference>
<feature type="compositionally biased region" description="Polar residues" evidence="7">
    <location>
        <begin position="143"/>
        <end position="153"/>
    </location>
</feature>
<feature type="region of interest" description="Disordered" evidence="7">
    <location>
        <begin position="141"/>
        <end position="252"/>
    </location>
</feature>
<dbReference type="InterPro" id="IPR015500">
    <property type="entry name" value="Peptidase_S8_subtilisin-rel"/>
</dbReference>
<feature type="compositionally biased region" description="Basic and acidic residues" evidence="7">
    <location>
        <begin position="155"/>
        <end position="173"/>
    </location>
</feature>